<dbReference type="RefSeq" id="WP_043662244.1">
    <property type="nucleotide sequence ID" value="NZ_JSEG01000003.1"/>
</dbReference>
<dbReference type="GO" id="GO:0030288">
    <property type="term" value="C:outer membrane-bounded periplasmic space"/>
    <property type="evidence" value="ECO:0007669"/>
    <property type="project" value="InterPro"/>
</dbReference>
<proteinExistence type="inferred from homology"/>
<dbReference type="PANTHER" id="PTHR33376">
    <property type="match status" value="1"/>
</dbReference>
<keyword evidence="3" id="KW-0813">Transport</keyword>
<evidence type="ECO:0000313" key="7">
    <source>
        <dbReference type="Proteomes" id="UP000238081"/>
    </source>
</evidence>
<keyword evidence="4" id="KW-0732">Signal</keyword>
<dbReference type="AlphaFoldDB" id="A0A2S7F4Y7"/>
<keyword evidence="5" id="KW-1133">Transmembrane helix</keyword>
<comment type="subcellular location">
    <subcellularLocation>
        <location evidence="1">Cell envelope</location>
    </subcellularLocation>
</comment>
<evidence type="ECO:0000256" key="1">
    <source>
        <dbReference type="ARBA" id="ARBA00004196"/>
    </source>
</evidence>
<evidence type="ECO:0000256" key="2">
    <source>
        <dbReference type="ARBA" id="ARBA00009023"/>
    </source>
</evidence>
<dbReference type="PANTHER" id="PTHR33376:SF4">
    <property type="entry name" value="SIALIC ACID-BINDING PERIPLASMIC PROTEIN SIAP"/>
    <property type="match status" value="1"/>
</dbReference>
<dbReference type="NCBIfam" id="TIGR00787">
    <property type="entry name" value="dctP"/>
    <property type="match status" value="1"/>
</dbReference>
<gene>
    <name evidence="6" type="ORF">AWN73_06515</name>
</gene>
<dbReference type="PROSITE" id="PS51257">
    <property type="entry name" value="PROKAR_LIPOPROTEIN"/>
    <property type="match status" value="1"/>
</dbReference>
<keyword evidence="5" id="KW-0812">Transmembrane</keyword>
<sequence>MRVKKETLSYLILGIIITISSLLIGCNKNVLEEGKQVYAWPIATASPEDTVTQIFAEKFAEEVEKMSDGKMIIQVYSNSVLGGDRELLESCKDGDIPFVVQNTAPQVSFIKEASIFDLPCVFTDIEDVRQTVDNEEFLSVMKDAYKKSGYKLMGYSDQGFRVMSTNKMVKEFNDYKGQKIRIMENPYHLQFWRSINASPTPMSFSEVYIGLQQKTIDAQENPYEVIVSNRLYEQQKYIIETNHLPHLISFIVSEKFYEKLSPEDQDIINKAAQVAIDYSRKVSDERVEEKMDIIKSTGTEIIPISENLRDEMIEASQSVYNNIRDVVGNDLINLYTNHK</sequence>
<accession>A0A2S7F4Y7</accession>
<name>A0A2S7F4Y7_CLOBU</name>
<comment type="caution">
    <text evidence="6">The sequence shown here is derived from an EMBL/GenBank/DDBJ whole genome shotgun (WGS) entry which is preliminary data.</text>
</comment>
<dbReference type="InterPro" id="IPR004682">
    <property type="entry name" value="TRAP_DctP"/>
</dbReference>
<dbReference type="GO" id="GO:0055085">
    <property type="term" value="P:transmembrane transport"/>
    <property type="evidence" value="ECO:0007669"/>
    <property type="project" value="InterPro"/>
</dbReference>
<evidence type="ECO:0000256" key="4">
    <source>
        <dbReference type="ARBA" id="ARBA00022729"/>
    </source>
</evidence>
<feature type="transmembrane region" description="Helical" evidence="5">
    <location>
        <begin position="7"/>
        <end position="25"/>
    </location>
</feature>
<keyword evidence="5" id="KW-0472">Membrane</keyword>
<comment type="similarity">
    <text evidence="2">Belongs to the bacterial solute-binding protein 7 family.</text>
</comment>
<organism evidence="6 7">
    <name type="scientific">Clostridium butyricum</name>
    <dbReference type="NCBI Taxonomy" id="1492"/>
    <lineage>
        <taxon>Bacteria</taxon>
        <taxon>Bacillati</taxon>
        <taxon>Bacillota</taxon>
        <taxon>Clostridia</taxon>
        <taxon>Eubacteriales</taxon>
        <taxon>Clostridiaceae</taxon>
        <taxon>Clostridium</taxon>
    </lineage>
</organism>
<dbReference type="InterPro" id="IPR038404">
    <property type="entry name" value="TRAP_DctP_sf"/>
</dbReference>
<dbReference type="Pfam" id="PF03480">
    <property type="entry name" value="DctP"/>
    <property type="match status" value="1"/>
</dbReference>
<evidence type="ECO:0000313" key="6">
    <source>
        <dbReference type="EMBL" id="PPV11954.1"/>
    </source>
</evidence>
<evidence type="ECO:0000256" key="5">
    <source>
        <dbReference type="SAM" id="Phobius"/>
    </source>
</evidence>
<dbReference type="NCBIfam" id="NF037995">
    <property type="entry name" value="TRAP_S1"/>
    <property type="match status" value="1"/>
</dbReference>
<dbReference type="Gene3D" id="3.40.190.170">
    <property type="entry name" value="Bacterial extracellular solute-binding protein, family 7"/>
    <property type="match status" value="1"/>
</dbReference>
<dbReference type="PIRSF" id="PIRSF006470">
    <property type="entry name" value="DctB"/>
    <property type="match status" value="1"/>
</dbReference>
<dbReference type="Proteomes" id="UP000238081">
    <property type="component" value="Unassembled WGS sequence"/>
</dbReference>
<dbReference type="CDD" id="cd13603">
    <property type="entry name" value="PBP2_TRAP_Siap_TeaA_like"/>
    <property type="match status" value="1"/>
</dbReference>
<dbReference type="EMBL" id="LRDH01000173">
    <property type="protein sequence ID" value="PPV11954.1"/>
    <property type="molecule type" value="Genomic_DNA"/>
</dbReference>
<evidence type="ECO:0000256" key="3">
    <source>
        <dbReference type="ARBA" id="ARBA00022448"/>
    </source>
</evidence>
<protein>
    <submittedName>
        <fullName evidence="6">C4-dicarboxylate ABC transporter</fullName>
    </submittedName>
</protein>
<dbReference type="InterPro" id="IPR018389">
    <property type="entry name" value="DctP_fam"/>
</dbReference>
<reference evidence="6 7" key="1">
    <citation type="submission" date="2016-01" db="EMBL/GenBank/DDBJ databases">
        <title>Characterization of the Clostridium difficile lineages that are prevalent in Hong Kong and China.</title>
        <authorList>
            <person name="Kwok J.S.-L."/>
            <person name="Lam W.-Y."/>
            <person name="Ip M."/>
            <person name="Chan T.-F."/>
            <person name="Hawkey P.M."/>
            <person name="Tsui S.K.-W."/>
        </authorList>
    </citation>
    <scope>NUCLEOTIDE SEQUENCE [LARGE SCALE GENOMIC DNA]</scope>
    <source>
        <strain evidence="6 7">300064</strain>
    </source>
</reference>